<name>A0ABR8Q7R7_9CLOT</name>
<comment type="caution">
    <text evidence="1">The sequence shown here is derived from an EMBL/GenBank/DDBJ whole genome shotgun (WGS) entry which is preliminary data.</text>
</comment>
<accession>A0ABR8Q7R7</accession>
<dbReference type="Proteomes" id="UP000640335">
    <property type="component" value="Unassembled WGS sequence"/>
</dbReference>
<sequence length="370" mass="44086">MRKAIIEYDKEDLKVIVDDKKLDISVLDYIEIENKYDWYLKAIRFFGNFATFEHIAAILKGKHSRTKVFKDLNRMCELYLLRKEELGNYIYFVLTKKAQIYLKKRNNVGYIPNPSDKAVKSNLLLLDYLLNNPITLTTKSMNDFENEIIGLINDFNDYEEYIRACYIFLYKKMAAVKEIKKDFFKEQINLIKKKNEFVECNGKVRLVKYYDVLSKLMLKNIYLIKVDSKDDSVTITFLIQDIGRSISWYKREIIDISNILRKIYFNPIEKCIKYNLIIQTDSIDNKKNLLKVKEICNRLKKEGERCIEYALRPNLAEARFIGYYLSDRRDLPWGLNDISVVEYNTDRFFETRSDKINTVYKNQINVIELD</sequence>
<proteinExistence type="predicted"/>
<dbReference type="EMBL" id="JACSQZ010000086">
    <property type="protein sequence ID" value="MBD7916473.1"/>
    <property type="molecule type" value="Genomic_DNA"/>
</dbReference>
<dbReference type="RefSeq" id="WP_191751215.1">
    <property type="nucleotide sequence ID" value="NZ_JACSQZ010000086.1"/>
</dbReference>
<evidence type="ECO:0000313" key="2">
    <source>
        <dbReference type="Proteomes" id="UP000640335"/>
    </source>
</evidence>
<reference evidence="1 2" key="1">
    <citation type="submission" date="2020-08" db="EMBL/GenBank/DDBJ databases">
        <title>A Genomic Blueprint of the Chicken Gut Microbiome.</title>
        <authorList>
            <person name="Gilroy R."/>
            <person name="Ravi A."/>
            <person name="Getino M."/>
            <person name="Pursley I."/>
            <person name="Horton D.L."/>
            <person name="Alikhan N.-F."/>
            <person name="Baker D."/>
            <person name="Gharbi K."/>
            <person name="Hall N."/>
            <person name="Watson M."/>
            <person name="Adriaenssens E.M."/>
            <person name="Foster-Nyarko E."/>
            <person name="Jarju S."/>
            <person name="Secka A."/>
            <person name="Antonio M."/>
            <person name="Oren A."/>
            <person name="Chaudhuri R."/>
            <person name="La Ragione R.M."/>
            <person name="Hildebrand F."/>
            <person name="Pallen M.J."/>
        </authorList>
    </citation>
    <scope>NUCLEOTIDE SEQUENCE [LARGE SCALE GENOMIC DNA]</scope>
    <source>
        <strain evidence="1 2">Sa3CUN1</strain>
    </source>
</reference>
<gene>
    <name evidence="1" type="ORF">H9660_15115</name>
</gene>
<organism evidence="1 2">
    <name type="scientific">Clostridium gallinarum</name>
    <dbReference type="NCBI Taxonomy" id="2762246"/>
    <lineage>
        <taxon>Bacteria</taxon>
        <taxon>Bacillati</taxon>
        <taxon>Bacillota</taxon>
        <taxon>Clostridia</taxon>
        <taxon>Eubacteriales</taxon>
        <taxon>Clostridiaceae</taxon>
        <taxon>Clostridium</taxon>
    </lineage>
</organism>
<evidence type="ECO:0000313" key="1">
    <source>
        <dbReference type="EMBL" id="MBD7916473.1"/>
    </source>
</evidence>
<protein>
    <submittedName>
        <fullName evidence="1">Uncharacterized protein</fullName>
    </submittedName>
</protein>
<keyword evidence="2" id="KW-1185">Reference proteome</keyword>